<gene>
    <name evidence="8" type="ORF">LSAT_V11C100035490</name>
</gene>
<evidence type="ECO:0000256" key="6">
    <source>
        <dbReference type="PROSITE-ProRule" id="PRU10141"/>
    </source>
</evidence>
<evidence type="ECO:0000256" key="2">
    <source>
        <dbReference type="ARBA" id="ARBA00022679"/>
    </source>
</evidence>
<dbReference type="GO" id="GO:0005886">
    <property type="term" value="C:plasma membrane"/>
    <property type="evidence" value="ECO:0000318"/>
    <property type="project" value="GO_Central"/>
</dbReference>
<feature type="domain" description="Protein kinase" evidence="7">
    <location>
        <begin position="25"/>
        <end position="306"/>
    </location>
</feature>
<dbReference type="InterPro" id="IPR011009">
    <property type="entry name" value="Kinase-like_dom_sf"/>
</dbReference>
<dbReference type="InterPro" id="IPR001245">
    <property type="entry name" value="Ser-Thr/Tyr_kinase_cat_dom"/>
</dbReference>
<dbReference type="PANTHER" id="PTHR27003">
    <property type="entry name" value="OS07G0166700 PROTEIN"/>
    <property type="match status" value="1"/>
</dbReference>
<accession>A0A9R1WLF5</accession>
<keyword evidence="4" id="KW-0418">Kinase</keyword>
<dbReference type="InterPro" id="IPR008271">
    <property type="entry name" value="Ser/Thr_kinase_AS"/>
</dbReference>
<dbReference type="Proteomes" id="UP000235145">
    <property type="component" value="Unassembled WGS sequence"/>
</dbReference>
<dbReference type="PROSITE" id="PS00109">
    <property type="entry name" value="PROTEIN_KINASE_TYR"/>
    <property type="match status" value="1"/>
</dbReference>
<dbReference type="Gene3D" id="1.10.510.10">
    <property type="entry name" value="Transferase(Phosphotransferase) domain 1"/>
    <property type="match status" value="2"/>
</dbReference>
<proteinExistence type="predicted"/>
<dbReference type="OrthoDB" id="4062651at2759"/>
<evidence type="ECO:0000256" key="4">
    <source>
        <dbReference type="ARBA" id="ARBA00022777"/>
    </source>
</evidence>
<feature type="binding site" evidence="6">
    <location>
        <position position="711"/>
    </location>
    <ligand>
        <name>ATP</name>
        <dbReference type="ChEBI" id="CHEBI:30616"/>
    </ligand>
</feature>
<dbReference type="InterPro" id="IPR008266">
    <property type="entry name" value="Tyr_kinase_AS"/>
</dbReference>
<dbReference type="EMBL" id="NBSK02000001">
    <property type="protein sequence ID" value="KAJ0227566.1"/>
    <property type="molecule type" value="Genomic_DNA"/>
</dbReference>
<dbReference type="Gene3D" id="3.30.200.20">
    <property type="entry name" value="Phosphorylase Kinase, domain 1"/>
    <property type="match status" value="4"/>
</dbReference>
<dbReference type="InterPro" id="IPR000719">
    <property type="entry name" value="Prot_kinase_dom"/>
</dbReference>
<evidence type="ECO:0000259" key="7">
    <source>
        <dbReference type="PROSITE" id="PS50011"/>
    </source>
</evidence>
<dbReference type="AlphaFoldDB" id="A0A9R1WLF5"/>
<keyword evidence="2" id="KW-0808">Transferase</keyword>
<keyword evidence="1" id="KW-0723">Serine/threonine-protein kinase</keyword>
<dbReference type="InterPro" id="IPR017441">
    <property type="entry name" value="Protein_kinase_ATP_BS"/>
</dbReference>
<dbReference type="Pfam" id="PF07714">
    <property type="entry name" value="PK_Tyr_Ser-Thr"/>
    <property type="match status" value="3"/>
</dbReference>
<dbReference type="GO" id="GO:0004714">
    <property type="term" value="F:transmembrane receptor protein tyrosine kinase activity"/>
    <property type="evidence" value="ECO:0007669"/>
    <property type="project" value="InterPro"/>
</dbReference>
<dbReference type="SMART" id="SM00220">
    <property type="entry name" value="S_TKc"/>
    <property type="match status" value="2"/>
</dbReference>
<reference evidence="8 9" key="1">
    <citation type="journal article" date="2017" name="Nat. Commun.">
        <title>Genome assembly with in vitro proximity ligation data and whole-genome triplication in lettuce.</title>
        <authorList>
            <person name="Reyes-Chin-Wo S."/>
            <person name="Wang Z."/>
            <person name="Yang X."/>
            <person name="Kozik A."/>
            <person name="Arikit S."/>
            <person name="Song C."/>
            <person name="Xia L."/>
            <person name="Froenicke L."/>
            <person name="Lavelle D.O."/>
            <person name="Truco M.J."/>
            <person name="Xia R."/>
            <person name="Zhu S."/>
            <person name="Xu C."/>
            <person name="Xu H."/>
            <person name="Xu X."/>
            <person name="Cox K."/>
            <person name="Korf I."/>
            <person name="Meyers B.C."/>
            <person name="Michelmore R.W."/>
        </authorList>
    </citation>
    <scope>NUCLEOTIDE SEQUENCE [LARGE SCALE GENOMIC DNA]</scope>
    <source>
        <strain evidence="9">cv. Salinas</strain>
        <tissue evidence="8">Seedlings</tissue>
    </source>
</reference>
<evidence type="ECO:0000256" key="5">
    <source>
        <dbReference type="ARBA" id="ARBA00022840"/>
    </source>
</evidence>
<dbReference type="FunFam" id="3.30.200.20:FF:000039">
    <property type="entry name" value="receptor-like protein kinase FERONIA"/>
    <property type="match status" value="1"/>
</dbReference>
<dbReference type="PROSITE" id="PS00108">
    <property type="entry name" value="PROTEIN_KINASE_ST"/>
    <property type="match status" value="1"/>
</dbReference>
<dbReference type="PANTHER" id="PTHR27003:SF359">
    <property type="entry name" value="SERINE_THREONINE-PROTEIN KINASE UNC-51-RELATED"/>
    <property type="match status" value="1"/>
</dbReference>
<evidence type="ECO:0000256" key="3">
    <source>
        <dbReference type="ARBA" id="ARBA00022741"/>
    </source>
</evidence>
<dbReference type="PROSITE" id="PS50011">
    <property type="entry name" value="PROTEIN_KINASE_DOM"/>
    <property type="match status" value="3"/>
</dbReference>
<organism evidence="8 9">
    <name type="scientific">Lactuca sativa</name>
    <name type="common">Garden lettuce</name>
    <dbReference type="NCBI Taxonomy" id="4236"/>
    <lineage>
        <taxon>Eukaryota</taxon>
        <taxon>Viridiplantae</taxon>
        <taxon>Streptophyta</taxon>
        <taxon>Embryophyta</taxon>
        <taxon>Tracheophyta</taxon>
        <taxon>Spermatophyta</taxon>
        <taxon>Magnoliopsida</taxon>
        <taxon>eudicotyledons</taxon>
        <taxon>Gunneridae</taxon>
        <taxon>Pentapetalae</taxon>
        <taxon>asterids</taxon>
        <taxon>campanulids</taxon>
        <taxon>Asterales</taxon>
        <taxon>Asteraceae</taxon>
        <taxon>Cichorioideae</taxon>
        <taxon>Cichorieae</taxon>
        <taxon>Lactucinae</taxon>
        <taxon>Lactuca</taxon>
    </lineage>
</organism>
<dbReference type="SUPFAM" id="SSF56112">
    <property type="entry name" value="Protein kinase-like (PK-like)"/>
    <property type="match status" value="3"/>
</dbReference>
<feature type="domain" description="Protein kinase" evidence="7">
    <location>
        <begin position="679"/>
        <end position="756"/>
    </location>
</feature>
<name>A0A9R1WLF5_LACSA</name>
<evidence type="ECO:0000313" key="8">
    <source>
        <dbReference type="EMBL" id="KAJ0227566.1"/>
    </source>
</evidence>
<dbReference type="GO" id="GO:0004674">
    <property type="term" value="F:protein serine/threonine kinase activity"/>
    <property type="evidence" value="ECO:0007669"/>
    <property type="project" value="UniProtKB-KW"/>
</dbReference>
<sequence>MSSSGINLENFLIPLKEIHLATQKFSPMSRMGYDGFGAIYKGQLSGHWQNRMATFKRFDPTGPGGEDVFVTEVQMRANFNHENITAFIGYCEEGNEKIIVSEYSLNGSLDAYLKDPNKRRSLTWVQRLMICIKAATGLQYLHSGLGENNQVIHRDVKSANILLGDNLEAKVCGFGLSLLLDQNQPQLYKRAAGGTNFYLDPIYNESGIVRIELDVYSFGVVMFEMLSGMLANEKRSISENQPQSLLNLVRRYYDEGLEVIIDPYVRDDINIRSFRAFKEIAYQCISWNLGNRPTMDMIIKRIEEALNIELKKTTSTISRQPPNLESFLIPMREIIWATSYFSPETRIAVTRHGAVYKGQLSPLWENWPVAIKRFGHREENEFLSKIMLISSLQHDNIQLDAKRDFTNHLQMMPNFYHPNIITFIGYCNEGNEMIMVSEFAKNGSLHAFLENYDQRRFLTWALRLEICIGIAQGLDYLHCGKGEAGRVIHRDISSANILLDSNLKAKISGFGLSILVDQNQPQDDVGALGNEYYLDPVYNESGVVNMELDIYSFGVVLFEMLSGMLAYKRKRVGGDKPERLISLVRRYSDDNLDCLIDDTIKNHININSLRTFKKIAYRCISLNLSDRPSMKRIIKRMLEALQFQYSESTSTITTPSHRYQNIETYLIPLKEIKLATRDFSQEMRIGGGGFGTVYKGQLAHQRVQNCMVAIKRLDPTGHQGKTEFLTELKLISRFHHPNIIPFVGYCDEGNEMITLY</sequence>
<dbReference type="InterPro" id="IPR045272">
    <property type="entry name" value="ANXUR1/2-like"/>
</dbReference>
<comment type="caution">
    <text evidence="8">The sequence shown here is derived from an EMBL/GenBank/DDBJ whole genome shotgun (WGS) entry which is preliminary data.</text>
</comment>
<keyword evidence="3 6" id="KW-0547">Nucleotide-binding</keyword>
<keyword evidence="9" id="KW-1185">Reference proteome</keyword>
<protein>
    <recommendedName>
        <fullName evidence="7">Protein kinase domain-containing protein</fullName>
    </recommendedName>
</protein>
<dbReference type="GO" id="GO:0004672">
    <property type="term" value="F:protein kinase activity"/>
    <property type="evidence" value="ECO:0000318"/>
    <property type="project" value="GO_Central"/>
</dbReference>
<evidence type="ECO:0000313" key="9">
    <source>
        <dbReference type="Proteomes" id="UP000235145"/>
    </source>
</evidence>
<evidence type="ECO:0000256" key="1">
    <source>
        <dbReference type="ARBA" id="ARBA00022527"/>
    </source>
</evidence>
<dbReference type="PROSITE" id="PS00107">
    <property type="entry name" value="PROTEIN_KINASE_ATP"/>
    <property type="match status" value="1"/>
</dbReference>
<feature type="domain" description="Protein kinase" evidence="7">
    <location>
        <begin position="341"/>
        <end position="641"/>
    </location>
</feature>
<dbReference type="GO" id="GO:0005524">
    <property type="term" value="F:ATP binding"/>
    <property type="evidence" value="ECO:0007669"/>
    <property type="project" value="UniProtKB-UniRule"/>
</dbReference>
<keyword evidence="5 6" id="KW-0067">ATP-binding</keyword>